<organism evidence="2 3">
    <name type="scientific">Arthrobacter phage Qui</name>
    <dbReference type="NCBI Taxonomy" id="2603260"/>
    <lineage>
        <taxon>Viruses</taxon>
        <taxon>Duplodnaviria</taxon>
        <taxon>Heunggongvirae</taxon>
        <taxon>Uroviricota</taxon>
        <taxon>Caudoviricetes</taxon>
        <taxon>Quivirus</taxon>
        <taxon>Quivirus qui</taxon>
    </lineage>
</organism>
<evidence type="ECO:0000313" key="3">
    <source>
        <dbReference type="Proteomes" id="UP000321915"/>
    </source>
</evidence>
<evidence type="ECO:0000313" key="2">
    <source>
        <dbReference type="EMBL" id="QED11705.1"/>
    </source>
</evidence>
<proteinExistence type="predicted"/>
<accession>A0A5B8WKU2</accession>
<dbReference type="EMBL" id="MN183282">
    <property type="protein sequence ID" value="QED11705.1"/>
    <property type="molecule type" value="Genomic_DNA"/>
</dbReference>
<dbReference type="KEGG" id="vg:77936577"/>
<dbReference type="RefSeq" id="YP_010660583.1">
    <property type="nucleotide sequence ID" value="NC_070877.1"/>
</dbReference>
<protein>
    <submittedName>
        <fullName evidence="2">Uncharacterized protein</fullName>
    </submittedName>
</protein>
<feature type="region of interest" description="Disordered" evidence="1">
    <location>
        <begin position="114"/>
        <end position="137"/>
    </location>
</feature>
<evidence type="ECO:0000256" key="1">
    <source>
        <dbReference type="SAM" id="MobiDB-lite"/>
    </source>
</evidence>
<sequence>MTVNKPNRTYKPNHIYLSVWEKMMREKAEAIIMGEEQEEEFRYGPEEAETKYPIIYNWFLERIKDEVKKSGPVNSWEIKDESGRVVGEVSVEPSEEYPEGFVTHWVYYGENPGESGREATVASQNASDVAKKKGYLR</sequence>
<keyword evidence="3" id="KW-1185">Reference proteome</keyword>
<gene>
    <name evidence="2" type="primary">217</name>
    <name evidence="2" type="ORF">SEA_QUI_217</name>
</gene>
<dbReference type="Proteomes" id="UP000321915">
    <property type="component" value="Segment"/>
</dbReference>
<reference evidence="2 3" key="1">
    <citation type="submission" date="2019-07" db="EMBL/GenBank/DDBJ databases">
        <authorList>
            <person name="Abdullah A."/>
            <person name="Lima G.C."/>
            <person name="Cuneo C.K."/>
            <person name="Ennest D.C."/>
            <person name="Fritz K.J."/>
            <person name="Johnson B.T."/>
            <person name="Larson S.M."/>
            <person name="Lemunyete M.N."/>
            <person name="Murray M.B."/>
            <person name="Osmond D.E."/>
            <person name="Patras K.A."/>
            <person name="Ransibrahmanakul S."/>
            <person name="Simpson K.A."/>
            <person name="Thull B.S."/>
            <person name="Wetzel S."/>
            <person name="Bonilla J.A."/>
            <person name="Klyczek K."/>
            <person name="Garlena R.A."/>
            <person name="Russell D.A."/>
            <person name="Pope W.H."/>
            <person name="Jacobs-Sera D."/>
            <person name="Hatfull G.F."/>
        </authorList>
    </citation>
    <scope>NUCLEOTIDE SEQUENCE [LARGE SCALE GENOMIC DNA]</scope>
</reference>
<dbReference type="GeneID" id="77936577"/>
<name>A0A5B8WKU2_9CAUD</name>